<dbReference type="InterPro" id="IPR050194">
    <property type="entry name" value="Glycosyltransferase_grp1"/>
</dbReference>
<dbReference type="AlphaFoldDB" id="H1SBH2"/>
<dbReference type="PATRIC" id="fig|1127483.3.peg.5510"/>
<organism evidence="3 4">
    <name type="scientific">Cupriavidus basilensis OR16</name>
    <dbReference type="NCBI Taxonomy" id="1127483"/>
    <lineage>
        <taxon>Bacteria</taxon>
        <taxon>Pseudomonadati</taxon>
        <taxon>Pseudomonadota</taxon>
        <taxon>Betaproteobacteria</taxon>
        <taxon>Burkholderiales</taxon>
        <taxon>Burkholderiaceae</taxon>
        <taxon>Cupriavidus</taxon>
    </lineage>
</organism>
<reference evidence="3 4" key="1">
    <citation type="journal article" date="2012" name="J. Bacteriol.">
        <title>De Novo Genome Project of Cupriavidus basilensis OR16.</title>
        <authorList>
            <person name="Cserhati M."/>
            <person name="Kriszt B."/>
            <person name="Szoboszlay S."/>
            <person name="Toth A."/>
            <person name="Szabo I."/>
            <person name="Tancsics A."/>
            <person name="Nagy I."/>
            <person name="Horvath B."/>
            <person name="Nagy I."/>
            <person name="Kukolya J."/>
        </authorList>
    </citation>
    <scope>NUCLEOTIDE SEQUENCE [LARGE SCALE GENOMIC DNA]</scope>
    <source>
        <strain evidence="3 4">OR16</strain>
    </source>
</reference>
<dbReference type="PANTHER" id="PTHR45947">
    <property type="entry name" value="SULFOQUINOVOSYL TRANSFERASE SQD2"/>
    <property type="match status" value="1"/>
</dbReference>
<protein>
    <submittedName>
        <fullName evidence="3">Glycosyltransferase EpsD</fullName>
    </submittedName>
</protein>
<evidence type="ECO:0000259" key="1">
    <source>
        <dbReference type="Pfam" id="PF00534"/>
    </source>
</evidence>
<dbReference type="PANTHER" id="PTHR45947:SF3">
    <property type="entry name" value="SULFOQUINOVOSYL TRANSFERASE SQD2"/>
    <property type="match status" value="1"/>
</dbReference>
<evidence type="ECO:0000259" key="2">
    <source>
        <dbReference type="Pfam" id="PF13439"/>
    </source>
</evidence>
<accession>H1SBH2</accession>
<dbReference type="Proteomes" id="UP000005808">
    <property type="component" value="Unassembled WGS sequence"/>
</dbReference>
<dbReference type="CDD" id="cd03808">
    <property type="entry name" value="GT4_CapM-like"/>
    <property type="match status" value="1"/>
</dbReference>
<dbReference type="RefSeq" id="WP_006161085.1">
    <property type="nucleotide sequence ID" value="NZ_AHJE01000072.1"/>
</dbReference>
<dbReference type="Pfam" id="PF00534">
    <property type="entry name" value="Glycos_transf_1"/>
    <property type="match status" value="1"/>
</dbReference>
<dbReference type="InterPro" id="IPR028098">
    <property type="entry name" value="Glyco_trans_4-like_N"/>
</dbReference>
<comment type="caution">
    <text evidence="3">The sequence shown here is derived from an EMBL/GenBank/DDBJ whole genome shotgun (WGS) entry which is preliminary data.</text>
</comment>
<dbReference type="Gene3D" id="3.40.50.2000">
    <property type="entry name" value="Glycogen Phosphorylase B"/>
    <property type="match status" value="2"/>
</dbReference>
<proteinExistence type="predicted"/>
<sequence length="385" mass="39974">MPSPLPSRRPRIAFLITNSEIGGAQTHVADLLHALRDRIEPVLLAGGDGPLLDAARAAGARAIRLALLDNALSPLRALAALRELLDALRETTPDLIHAHSAKAGALGRVAGWLLGIPVVYTVHGFAFKAAAPARQRLISRCMEWLLAPLTARLICVAQGERTLAASLPIPAARVSVIRNGIADSGAQASPGTPLRRIVMVARLAAPKRADLLIRAFARAALPDCELVLAGVGPQMAALQSLADHVAPGRVRFAGPVTDVPALLASAQAFALASDHEGFPLSVLEAMRAGLPIVASDLPGIREQLDSGASGLLVAGDDEHAWAAALARLADDPTLRETLGRNARTRWAGEFGLAPMAEATWTIYQQALAGKPGAARAAASIGAGGQ</sequence>
<dbReference type="InterPro" id="IPR001296">
    <property type="entry name" value="Glyco_trans_1"/>
</dbReference>
<feature type="domain" description="Glycosyl transferase family 1" evidence="1">
    <location>
        <begin position="196"/>
        <end position="344"/>
    </location>
</feature>
<keyword evidence="3" id="KW-0808">Transferase</keyword>
<evidence type="ECO:0000313" key="3">
    <source>
        <dbReference type="EMBL" id="EHP40140.1"/>
    </source>
</evidence>
<dbReference type="SUPFAM" id="SSF53756">
    <property type="entry name" value="UDP-Glycosyltransferase/glycogen phosphorylase"/>
    <property type="match status" value="1"/>
</dbReference>
<dbReference type="EMBL" id="AHJE01000072">
    <property type="protein sequence ID" value="EHP40140.1"/>
    <property type="molecule type" value="Genomic_DNA"/>
</dbReference>
<feature type="domain" description="Glycosyltransferase subfamily 4-like N-terminal" evidence="2">
    <location>
        <begin position="21"/>
        <end position="181"/>
    </location>
</feature>
<gene>
    <name evidence="3" type="ORF">OR16_27647</name>
</gene>
<name>H1SBH2_9BURK</name>
<dbReference type="Pfam" id="PF13439">
    <property type="entry name" value="Glyco_transf_4"/>
    <property type="match status" value="1"/>
</dbReference>
<dbReference type="GO" id="GO:0016758">
    <property type="term" value="F:hexosyltransferase activity"/>
    <property type="evidence" value="ECO:0007669"/>
    <property type="project" value="TreeGrafter"/>
</dbReference>
<evidence type="ECO:0000313" key="4">
    <source>
        <dbReference type="Proteomes" id="UP000005808"/>
    </source>
</evidence>